<reference evidence="2" key="1">
    <citation type="journal article" date="2020" name="bioRxiv">
        <title>Chromosome-level reference genome of the European wasp spider Argiope bruennichi: a resource for studies on range expansion and evolutionary adaptation.</title>
        <authorList>
            <person name="Sheffer M.M."/>
            <person name="Hoppe A."/>
            <person name="Krehenwinkel H."/>
            <person name="Uhl G."/>
            <person name="Kuss A.W."/>
            <person name="Jensen L."/>
            <person name="Jensen C."/>
            <person name="Gillespie R.G."/>
            <person name="Hoff K.J."/>
            <person name="Prost S."/>
        </authorList>
    </citation>
    <scope>NUCLEOTIDE SEQUENCE</scope>
</reference>
<organism evidence="2 3">
    <name type="scientific">Argiope bruennichi</name>
    <name type="common">Wasp spider</name>
    <name type="synonym">Aranea bruennichi</name>
    <dbReference type="NCBI Taxonomy" id="94029"/>
    <lineage>
        <taxon>Eukaryota</taxon>
        <taxon>Metazoa</taxon>
        <taxon>Ecdysozoa</taxon>
        <taxon>Arthropoda</taxon>
        <taxon>Chelicerata</taxon>
        <taxon>Arachnida</taxon>
        <taxon>Araneae</taxon>
        <taxon>Araneomorphae</taxon>
        <taxon>Entelegynae</taxon>
        <taxon>Araneoidea</taxon>
        <taxon>Araneidae</taxon>
        <taxon>Argiope</taxon>
    </lineage>
</organism>
<feature type="region of interest" description="Disordered" evidence="1">
    <location>
        <begin position="1"/>
        <end position="49"/>
    </location>
</feature>
<evidence type="ECO:0000256" key="1">
    <source>
        <dbReference type="SAM" id="MobiDB-lite"/>
    </source>
</evidence>
<gene>
    <name evidence="2" type="ORF">HNY73_022725</name>
</gene>
<sequence length="140" mass="15600">MQRDNAVDDVCDHSVRSPGVSPPPSVTPYGVVLRPCAPPPSSPHSLSTRYSLAPGSPQLRLPRSLLTDAWRDRQLRFLCILAPLAESLGGSSQDDRTYEGGEGDRSDLGCWDSWNRDRSFRDLMIVVEREREERARGILP</sequence>
<proteinExistence type="predicted"/>
<protein>
    <submittedName>
        <fullName evidence="2">Uncharacterized protein</fullName>
    </submittedName>
</protein>
<comment type="caution">
    <text evidence="2">The sequence shown here is derived from an EMBL/GenBank/DDBJ whole genome shotgun (WGS) entry which is preliminary data.</text>
</comment>
<keyword evidence="3" id="KW-1185">Reference proteome</keyword>
<feature type="compositionally biased region" description="Basic and acidic residues" evidence="1">
    <location>
        <begin position="1"/>
        <end position="15"/>
    </location>
</feature>
<evidence type="ECO:0000313" key="3">
    <source>
        <dbReference type="Proteomes" id="UP000807504"/>
    </source>
</evidence>
<name>A0A8T0E5E8_ARGBR</name>
<dbReference type="EMBL" id="JABXBU010002231">
    <property type="protein sequence ID" value="KAF8764670.1"/>
    <property type="molecule type" value="Genomic_DNA"/>
</dbReference>
<dbReference type="Proteomes" id="UP000807504">
    <property type="component" value="Unassembled WGS sequence"/>
</dbReference>
<feature type="region of interest" description="Disordered" evidence="1">
    <location>
        <begin position="88"/>
        <end position="107"/>
    </location>
</feature>
<evidence type="ECO:0000313" key="2">
    <source>
        <dbReference type="EMBL" id="KAF8764670.1"/>
    </source>
</evidence>
<dbReference type="AlphaFoldDB" id="A0A8T0E5E8"/>
<reference evidence="2" key="2">
    <citation type="submission" date="2020-06" db="EMBL/GenBank/DDBJ databases">
        <authorList>
            <person name="Sheffer M."/>
        </authorList>
    </citation>
    <scope>NUCLEOTIDE SEQUENCE</scope>
</reference>
<accession>A0A8T0E5E8</accession>
<feature type="compositionally biased region" description="Basic and acidic residues" evidence="1">
    <location>
        <begin position="93"/>
        <end position="107"/>
    </location>
</feature>